<evidence type="ECO:0000313" key="4">
    <source>
        <dbReference type="EMBL" id="HEA54046.1"/>
    </source>
</evidence>
<feature type="coiled-coil region" evidence="1">
    <location>
        <begin position="616"/>
        <end position="664"/>
    </location>
</feature>
<proteinExistence type="predicted"/>
<dbReference type="Pfam" id="PF20249">
    <property type="entry name" value="VasX_N"/>
    <property type="match status" value="1"/>
</dbReference>
<dbReference type="EMBL" id="DRGY01000144">
    <property type="protein sequence ID" value="HEA54046.1"/>
    <property type="molecule type" value="Genomic_DNA"/>
</dbReference>
<dbReference type="AlphaFoldDB" id="A0A831VZP9"/>
<gene>
    <name evidence="4" type="ORF">ENI00_17460</name>
</gene>
<dbReference type="InterPro" id="IPR046864">
    <property type="entry name" value="VasX_N"/>
</dbReference>
<dbReference type="RefSeq" id="WP_304105184.1">
    <property type="nucleotide sequence ID" value="NZ_DRGY01000144.1"/>
</dbReference>
<feature type="transmembrane region" description="Helical" evidence="2">
    <location>
        <begin position="763"/>
        <end position="784"/>
    </location>
</feature>
<organism evidence="4">
    <name type="scientific">Marinobacter antarcticus</name>
    <dbReference type="NCBI Taxonomy" id="564117"/>
    <lineage>
        <taxon>Bacteria</taxon>
        <taxon>Pseudomonadati</taxon>
        <taxon>Pseudomonadota</taxon>
        <taxon>Gammaproteobacteria</taxon>
        <taxon>Pseudomonadales</taxon>
        <taxon>Marinobacteraceae</taxon>
        <taxon>Marinobacter</taxon>
    </lineage>
</organism>
<keyword evidence="2" id="KW-1133">Transmembrane helix</keyword>
<evidence type="ECO:0000256" key="1">
    <source>
        <dbReference type="SAM" id="Coils"/>
    </source>
</evidence>
<keyword evidence="2" id="KW-0812">Transmembrane</keyword>
<feature type="transmembrane region" description="Helical" evidence="2">
    <location>
        <begin position="900"/>
        <end position="922"/>
    </location>
</feature>
<sequence>MSRKKRPVDDRENGALKAWELPDTPEEKGVSCPVLEKVTLLPLRYGRVESLVPGVSTPFELNSRPLGIRLLRDGYIYVLDENAGALHEYEYTSAALSGHNGGRLEYDKDSTLYVCFSDVAWTARKKAQVLDDPEERIGLMQCIDLAGASACSGGKDLLTLKQASQWVAEFAEDEELIAEEGHNLQESRPYFWENQPYYYKTSPGTLIKQQNVGDPSECLCLVLNDDIGVMLDLAQHQDDVVGWIDEWAKSGEQEGDTERDYVLGCFIESMTAVTDEVLAGTAASTGSEELKDLIGDTTPAERQTIYRYLDVRKDYRGPLVLGSEEFYRKKHNDNPLIHAFSNMHDALGDARYRKHQATINTLNLQNYYRLNGAKLGEQGINDLVDRPRMAAFLKVQREKQARWHALLKDITDDRATLLCDSRFHKAAWYFDSTDVAQIEAAFTLEYGCLKDICRSDEAAERINTWMQSKPQYTRPLFHTLSLAEQAPDREPTATYAVIMEKGYALVEESAKWAQKLKQAESGKLPELKKLSTDIQRKAAAVGDTLSPAVSIGLARALRPLYEASAGGSLPPLDDIFRDLPYFFKGRMLDAINAGEAQFRIDSPNALNTFKGNLQRLMALADKLSELSKEHDRAKTDHGHRSAKAQNLIEEFKATREEHRKLGRQVAAGLSPVEETHSGLKLEPATTGRAGLTLMLSAERSRAIGNAMEIARSGKMPSMHVNMMGDGLSVLVAVAQAINFHNVVSEFTSSKQPVPSMKPMIESFLAASTAGFVAAQGIADSLLTARASALANNWQLGALKGIHIRLGRLHVGLGFFGYGLGVVAYAMSTYKHGAEWLDAIKQGNAAAGAGAAMAMSGSAGLTATSAYGFGRTYFSAIQIGSVTGEARAQAWATAGTRLSGLFARLNLFGLAFTVLELAGTWIYNHYNLSERDKWLLSTPWTTDSTKNRKASLAKYEASLAKLSEPVSITPAVESAGAGQKSVILNIQGWPNNALVQRLALSSDQPYRLSLSAWQVQLADMSKFIPVGEVWERCTFDVVESMKVLDDASCLQLQFTVPAPIKTRLGRKADQLMLMFRLETRQSDDRYRKDDYFLKLPPDSAFPVTPIDETPNEEPIWRPIQQPMLALELYK</sequence>
<reference evidence="4" key="1">
    <citation type="journal article" date="2020" name="mSystems">
        <title>Genome- and Community-Level Interaction Insights into Carbon Utilization and Element Cycling Functions of Hydrothermarchaeota in Hydrothermal Sediment.</title>
        <authorList>
            <person name="Zhou Z."/>
            <person name="Liu Y."/>
            <person name="Xu W."/>
            <person name="Pan J."/>
            <person name="Luo Z.H."/>
            <person name="Li M."/>
        </authorList>
    </citation>
    <scope>NUCLEOTIDE SEQUENCE [LARGE SCALE GENOMIC DNA]</scope>
    <source>
        <strain evidence="4">HyVt-357</strain>
    </source>
</reference>
<feature type="transmembrane region" description="Helical" evidence="2">
    <location>
        <begin position="805"/>
        <end position="826"/>
    </location>
</feature>
<comment type="caution">
    <text evidence="4">The sequence shown here is derived from an EMBL/GenBank/DDBJ whole genome shotgun (WGS) entry which is preliminary data.</text>
</comment>
<feature type="domain" description="Toxin VasX N-terminal region" evidence="3">
    <location>
        <begin position="32"/>
        <end position="148"/>
    </location>
</feature>
<keyword evidence="2" id="KW-0472">Membrane</keyword>
<evidence type="ECO:0000256" key="2">
    <source>
        <dbReference type="SAM" id="Phobius"/>
    </source>
</evidence>
<accession>A0A831VZP9</accession>
<protein>
    <recommendedName>
        <fullName evidence="3">Toxin VasX N-terminal region domain-containing protein</fullName>
    </recommendedName>
</protein>
<dbReference type="Proteomes" id="UP000885748">
    <property type="component" value="Unassembled WGS sequence"/>
</dbReference>
<keyword evidence="1" id="KW-0175">Coiled coil</keyword>
<name>A0A831VZP9_9GAMM</name>
<dbReference type="CDD" id="cd20708">
    <property type="entry name" value="MIX_IV"/>
    <property type="match status" value="1"/>
</dbReference>
<evidence type="ECO:0000259" key="3">
    <source>
        <dbReference type="Pfam" id="PF20249"/>
    </source>
</evidence>